<reference evidence="1 2" key="1">
    <citation type="submission" date="2021-06" db="EMBL/GenBank/DDBJ databases">
        <authorList>
            <person name="Palmer J.M."/>
        </authorList>
    </citation>
    <scope>NUCLEOTIDE SEQUENCE [LARGE SCALE GENOMIC DNA]</scope>
    <source>
        <strain evidence="1 2">GA_2019</strain>
        <tissue evidence="1">Muscle</tissue>
    </source>
</reference>
<protein>
    <submittedName>
        <fullName evidence="1">Uncharacterized protein</fullName>
    </submittedName>
</protein>
<gene>
    <name evidence="1" type="ORF">GOODEAATRI_023054</name>
</gene>
<sequence>MWETRRQVFNQSLMDQGFPPVPALEPRLIAVFGVRSAWHIQRWPLPLCPSDQIIAKLTDCSHQCATQNSAFAIVQMDCSVPIFSLCWSSCGCFMTKSWGFTMPWHLHLQYWLLSVPVRDNTWSLSWLP</sequence>
<evidence type="ECO:0000313" key="2">
    <source>
        <dbReference type="Proteomes" id="UP001476798"/>
    </source>
</evidence>
<name>A0ABV0NMK1_9TELE</name>
<accession>A0ABV0NMK1</accession>
<dbReference type="Proteomes" id="UP001476798">
    <property type="component" value="Unassembled WGS sequence"/>
</dbReference>
<comment type="caution">
    <text evidence="1">The sequence shown here is derived from an EMBL/GenBank/DDBJ whole genome shotgun (WGS) entry which is preliminary data.</text>
</comment>
<proteinExistence type="predicted"/>
<evidence type="ECO:0000313" key="1">
    <source>
        <dbReference type="EMBL" id="MEQ2172627.1"/>
    </source>
</evidence>
<organism evidence="1 2">
    <name type="scientific">Goodea atripinnis</name>
    <dbReference type="NCBI Taxonomy" id="208336"/>
    <lineage>
        <taxon>Eukaryota</taxon>
        <taxon>Metazoa</taxon>
        <taxon>Chordata</taxon>
        <taxon>Craniata</taxon>
        <taxon>Vertebrata</taxon>
        <taxon>Euteleostomi</taxon>
        <taxon>Actinopterygii</taxon>
        <taxon>Neopterygii</taxon>
        <taxon>Teleostei</taxon>
        <taxon>Neoteleostei</taxon>
        <taxon>Acanthomorphata</taxon>
        <taxon>Ovalentaria</taxon>
        <taxon>Atherinomorphae</taxon>
        <taxon>Cyprinodontiformes</taxon>
        <taxon>Goodeidae</taxon>
        <taxon>Goodea</taxon>
    </lineage>
</organism>
<keyword evidence="2" id="KW-1185">Reference proteome</keyword>
<dbReference type="EMBL" id="JAHRIO010042411">
    <property type="protein sequence ID" value="MEQ2172627.1"/>
    <property type="molecule type" value="Genomic_DNA"/>
</dbReference>